<protein>
    <submittedName>
        <fullName evidence="2">Uncharacterized protein</fullName>
    </submittedName>
</protein>
<keyword evidence="1" id="KW-1133">Transmembrane helix</keyword>
<gene>
    <name evidence="2" type="ORF">IDM48_01155</name>
</gene>
<sequence>MPYTLYSMGAVLAWTIPGVRSLLSLLVFFPLLIGIAFGQGWSKHYAPRPKPIILPGTLAIVVVLELIQGVGILYNVVLRQTSNFELFPLLIGGAIAGGLLGAFIGGTGAVKKMNRVRASDTARLEAELED</sequence>
<dbReference type="EMBL" id="CP061538">
    <property type="protein sequence ID" value="QNV40094.2"/>
    <property type="molecule type" value="Genomic_DNA"/>
</dbReference>
<evidence type="ECO:0000313" key="3">
    <source>
        <dbReference type="Proteomes" id="UP000516421"/>
    </source>
</evidence>
<accession>A0A7H2BK98</accession>
<keyword evidence="3" id="KW-1185">Reference proteome</keyword>
<name>A0A7H2BK98_9MICC</name>
<evidence type="ECO:0000256" key="1">
    <source>
        <dbReference type="SAM" id="Phobius"/>
    </source>
</evidence>
<feature type="transmembrane region" description="Helical" evidence="1">
    <location>
        <begin position="20"/>
        <end position="40"/>
    </location>
</feature>
<dbReference type="AlphaFoldDB" id="A0A7H2BK98"/>
<dbReference type="Proteomes" id="UP000516421">
    <property type="component" value="Chromosome"/>
</dbReference>
<feature type="transmembrane region" description="Helical" evidence="1">
    <location>
        <begin position="52"/>
        <end position="74"/>
    </location>
</feature>
<keyword evidence="1" id="KW-0472">Membrane</keyword>
<evidence type="ECO:0000313" key="2">
    <source>
        <dbReference type="EMBL" id="QNV40094.2"/>
    </source>
</evidence>
<dbReference type="RefSeq" id="WP_151146299.1">
    <property type="nucleotide sequence ID" value="NZ_CP061538.1"/>
</dbReference>
<reference evidence="2 3" key="1">
    <citation type="submission" date="2020-09" db="EMBL/GenBank/DDBJ databases">
        <title>Investigation of environmental microbe.</title>
        <authorList>
            <person name="Ou Y."/>
            <person name="Kang Q."/>
        </authorList>
    </citation>
    <scope>NUCLEOTIDE SEQUENCE [LARGE SCALE GENOMIC DNA]</scope>
    <source>
        <strain evidence="2 3">KJZ-9</strain>
    </source>
</reference>
<proteinExistence type="predicted"/>
<organism evidence="2 3">
    <name type="scientific">Rothia amarae</name>
    <dbReference type="NCBI Taxonomy" id="169480"/>
    <lineage>
        <taxon>Bacteria</taxon>
        <taxon>Bacillati</taxon>
        <taxon>Actinomycetota</taxon>
        <taxon>Actinomycetes</taxon>
        <taxon>Micrococcales</taxon>
        <taxon>Micrococcaceae</taxon>
        <taxon>Rothia</taxon>
    </lineage>
</organism>
<feature type="transmembrane region" description="Helical" evidence="1">
    <location>
        <begin position="86"/>
        <end position="110"/>
    </location>
</feature>
<dbReference type="KEGG" id="rama:IDM48_01155"/>
<keyword evidence="1" id="KW-0812">Transmembrane</keyword>